<accession>A0ABR3ZY41</accession>
<keyword evidence="2" id="KW-1185">Reference proteome</keyword>
<name>A0ABR3ZY41_9LECA</name>
<evidence type="ECO:0000313" key="1">
    <source>
        <dbReference type="EMBL" id="KAL2038540.1"/>
    </source>
</evidence>
<comment type="caution">
    <text evidence="1">The sequence shown here is derived from an EMBL/GenBank/DDBJ whole genome shotgun (WGS) entry which is preliminary data.</text>
</comment>
<dbReference type="EMBL" id="JBEFKJ010000031">
    <property type="protein sequence ID" value="KAL2038540.1"/>
    <property type="molecule type" value="Genomic_DNA"/>
</dbReference>
<gene>
    <name evidence="1" type="ORF">N7G274_008587</name>
</gene>
<organism evidence="1 2">
    <name type="scientific">Stereocaulon virgatum</name>
    <dbReference type="NCBI Taxonomy" id="373712"/>
    <lineage>
        <taxon>Eukaryota</taxon>
        <taxon>Fungi</taxon>
        <taxon>Dikarya</taxon>
        <taxon>Ascomycota</taxon>
        <taxon>Pezizomycotina</taxon>
        <taxon>Lecanoromycetes</taxon>
        <taxon>OSLEUM clade</taxon>
        <taxon>Lecanoromycetidae</taxon>
        <taxon>Lecanorales</taxon>
        <taxon>Lecanorineae</taxon>
        <taxon>Stereocaulaceae</taxon>
        <taxon>Stereocaulon</taxon>
    </lineage>
</organism>
<dbReference type="Proteomes" id="UP001590950">
    <property type="component" value="Unassembled WGS sequence"/>
</dbReference>
<reference evidence="1 2" key="1">
    <citation type="submission" date="2024-09" db="EMBL/GenBank/DDBJ databases">
        <title>Rethinking Asexuality: The Enigmatic Case of Functional Sexual Genes in Lepraria (Stereocaulaceae).</title>
        <authorList>
            <person name="Doellman M."/>
            <person name="Sun Y."/>
            <person name="Barcenas-Pena A."/>
            <person name="Lumbsch H.T."/>
            <person name="Grewe F."/>
        </authorList>
    </citation>
    <scope>NUCLEOTIDE SEQUENCE [LARGE SCALE GENOMIC DNA]</scope>
    <source>
        <strain evidence="1 2">Mercado 3170</strain>
    </source>
</reference>
<evidence type="ECO:0000313" key="2">
    <source>
        <dbReference type="Proteomes" id="UP001590950"/>
    </source>
</evidence>
<sequence length="136" mass="15239">MQDFGLEAYFLAFREYNQGGSQSIPGATICAYLILPSTQLNLKTTSGLEVVSYMSSRIKDPSIFQESPSERKARFRFAMRTLQLEPRLLQAQLTKTYPTSESRQKGAHHTTPEVFSELATLEASEWPKLMVLGSGT</sequence>
<protein>
    <submittedName>
        <fullName evidence="1">Uncharacterized protein</fullName>
    </submittedName>
</protein>
<proteinExistence type="predicted"/>